<dbReference type="EMBL" id="NQIK02000002">
    <property type="protein sequence ID" value="KAF7574640.1"/>
    <property type="molecule type" value="Genomic_DNA"/>
</dbReference>
<reference evidence="3" key="2">
    <citation type="submission" date="2021-05" db="EMBL/GenBank/DDBJ databases">
        <authorList>
            <person name="Moolhuijzen P.M."/>
            <person name="Moffat C.S."/>
        </authorList>
    </citation>
    <scope>NUCLEOTIDE SEQUENCE</scope>
    <source>
        <strain evidence="3">86-124</strain>
    </source>
</reference>
<evidence type="ECO:0000313" key="3">
    <source>
        <dbReference type="EMBL" id="KAI1518709.1"/>
    </source>
</evidence>
<proteinExistence type="predicted"/>
<dbReference type="AlphaFoldDB" id="A0A2W1G7L6"/>
<evidence type="ECO:0000313" key="4">
    <source>
        <dbReference type="Proteomes" id="UP000249757"/>
    </source>
</evidence>
<dbReference type="OrthoDB" id="3679644at2759"/>
<evidence type="ECO:0000313" key="2">
    <source>
        <dbReference type="EMBL" id="KAF7574640.1"/>
    </source>
</evidence>
<protein>
    <submittedName>
        <fullName evidence="3">Uncharacterized protein</fullName>
    </submittedName>
</protein>
<dbReference type="Proteomes" id="UP000249757">
    <property type="component" value="Unassembled WGS sequence"/>
</dbReference>
<keyword evidence="4" id="KW-1185">Reference proteome</keyword>
<reference evidence="2" key="1">
    <citation type="journal article" date="2018" name="BMC Genomics">
        <title>Comparative genomics of the wheat fungal pathogen Pyrenophora tritici-repentis reveals chromosomal variations and genome plasticity.</title>
        <authorList>
            <person name="Moolhuijzen P."/>
            <person name="See P.T."/>
            <person name="Hane J.K."/>
            <person name="Shi G."/>
            <person name="Liu Z."/>
            <person name="Oliver R.P."/>
            <person name="Moffat C.S."/>
        </authorList>
    </citation>
    <scope>NUCLEOTIDE SEQUENCE [LARGE SCALE GENOMIC DNA]</scope>
    <source>
        <strain evidence="2">M4</strain>
    </source>
</reference>
<name>A0A2W1G7L6_9PLEO</name>
<gene>
    <name evidence="3" type="ORF">Ptr86124_001837</name>
    <name evidence="2" type="ORF">PtrM4_062640</name>
</gene>
<sequence>MYAAAIVVSALISSLSLTATASPLTPRQAVQVASVDRYTGAGCTGTVCNIAGSGDLYPGCNVVNGCQASLKLNYANLGCKVTIFTDAACSTSKGHSATLTAAGQCVALGGPIKSISVTGC</sequence>
<accession>A0A2W1G7L6</accession>
<evidence type="ECO:0000256" key="1">
    <source>
        <dbReference type="SAM" id="SignalP"/>
    </source>
</evidence>
<organism evidence="3 4">
    <name type="scientific">Pyrenophora tritici-repentis</name>
    <dbReference type="NCBI Taxonomy" id="45151"/>
    <lineage>
        <taxon>Eukaryota</taxon>
        <taxon>Fungi</taxon>
        <taxon>Dikarya</taxon>
        <taxon>Ascomycota</taxon>
        <taxon>Pezizomycotina</taxon>
        <taxon>Dothideomycetes</taxon>
        <taxon>Pleosporomycetidae</taxon>
        <taxon>Pleosporales</taxon>
        <taxon>Pleosporineae</taxon>
        <taxon>Pleosporaceae</taxon>
        <taxon>Pyrenophora</taxon>
    </lineage>
</organism>
<comment type="caution">
    <text evidence="3">The sequence shown here is derived from an EMBL/GenBank/DDBJ whole genome shotgun (WGS) entry which is preliminary data.</text>
</comment>
<reference evidence="3" key="3">
    <citation type="journal article" date="2022" name="bioRxiv">
        <title>A global pangenome for the wheat fungal pathogen Pyrenophora tritici-repentis and prediction of effector protein structural homology.</title>
        <authorList>
            <person name="Moolhuijzen P."/>
            <person name="See P.T."/>
            <person name="Shi G."/>
            <person name="Powell H.R."/>
            <person name="Cockram J."/>
            <person name="Jorgensen L.N."/>
            <person name="Benslimane H."/>
            <person name="Strelkov S.E."/>
            <person name="Turner J."/>
            <person name="Liu Z."/>
            <person name="Moffat C.S."/>
        </authorList>
    </citation>
    <scope>NUCLEOTIDE SEQUENCE</scope>
    <source>
        <strain evidence="3">86-124</strain>
    </source>
</reference>
<dbReference type="OMA" id="CYALGPP"/>
<feature type="chain" id="PRO_5042701169" evidence="1">
    <location>
        <begin position="22"/>
        <end position="120"/>
    </location>
</feature>
<dbReference type="Proteomes" id="UP000245464">
    <property type="component" value="Chromosome 2"/>
</dbReference>
<keyword evidence="1" id="KW-0732">Signal</keyword>
<feature type="signal peptide" evidence="1">
    <location>
        <begin position="1"/>
        <end position="21"/>
    </location>
</feature>
<dbReference type="EMBL" id="NRDI02000002">
    <property type="protein sequence ID" value="KAI1518709.1"/>
    <property type="molecule type" value="Genomic_DNA"/>
</dbReference>
<reference evidence="4" key="4">
    <citation type="journal article" date="2022" name="Microb. Genom.">
        <title>A global pangenome for the wheat fungal pathogen Pyrenophora tritici-repentis and prediction of effector protein structural homology.</title>
        <authorList>
            <person name="Moolhuijzen P.M."/>
            <person name="See P.T."/>
            <person name="Shi G."/>
            <person name="Powell H.R."/>
            <person name="Cockram J."/>
            <person name="Jorgensen L.N."/>
            <person name="Benslimane H."/>
            <person name="Strelkov S.E."/>
            <person name="Turner J."/>
            <person name="Liu Z."/>
            <person name="Moffat C.S."/>
        </authorList>
    </citation>
    <scope>NUCLEOTIDE SEQUENCE [LARGE SCALE GENOMIC DNA]</scope>
</reference>